<dbReference type="PROSITE" id="PS50837">
    <property type="entry name" value="NACHT"/>
    <property type="match status" value="1"/>
</dbReference>
<dbReference type="InterPro" id="IPR033123">
    <property type="entry name" value="GH11_dom"/>
</dbReference>
<comment type="similarity">
    <text evidence="2">Belongs to the glycosyl hydrolase 11 (cellulase G) family.</text>
</comment>
<evidence type="ECO:0000313" key="6">
    <source>
        <dbReference type="EMBL" id="CAK5271228.1"/>
    </source>
</evidence>
<dbReference type="AlphaFoldDB" id="A0AAD2H802"/>
<sequence length="1174" mass="130581">MTNTQPLSHSSPTGPDDDWKKLLSEAITAYEEKTGKKLHELPFAQDVEDCTTLVDFFGVLDKHQKAFGEFRSQDERIRAILKPIASLTQAVIDPAAEAAATFVPGGKGIFVVVAAFLQASKRVSANYDALELVLLRFQPCLVRLEIYLGLNSFAQRRALRDAFLKILVLMIKIFGLLTTDLKSIHKLKRGRCWVTQKRIRDWVGQLLQADDTKDALSELDELTKQEELAAVMESLIAAERARTAAEQAQSAALAAQDTALGARFAAQGAQDAAQGAEIAAECAEVAAENAEVAAENAEAAALGAESAAHGAYVAALGAQVAAEGAQTAAEGAEFAALGAEIASRQNILLTGTVHNNIVEDRIKTWLKLYDTGIRLDNLRNDKHEGTCEWLFDEEFDDWLETPNALYWVHGKPGAGKSVSMSALVERLQQHNHIFAFFFVTYREAESQTVPNIQSSLVYQLATQMKLCHKILEAAYNNRGASLTAEQKTVSGCLMEMLKTLPQRVILVIDGLDEYPNPERSKSLLPFLKELHAAKIHHLRLLLASRPEHDIESSLKPLATHWLDLEDKKKIRGDDIASFVHAQLEEHCSRWSIATRKKAEKALNEKADGMFLWVSLQIDRLLECDADVIEEELANLPSDVKGTYDRIMERLRANGSFHRSQRLLYAVVFYTVSNSSLHESTAAAITMVGLDWVVNNGMPQPPDPFNARDVIRRCGSSFLQIDGFSQVRFVHFTAQEYLQGLADFDKHKVFVTVFTAFITAALLKLVHPRDEWEWPNSGVRLREADVEPLLSRIFDLPDALLPQILEGLGRTFAGSRAVMGRSTAKLAAVYDSRLHWAMKCNLPKKAEALLAEMGDEKNHSRPVRVLIRVIREALRQEDPRKHYFDTNSWITWYPSVAECEALKRAADREDWFSVATSSGDSTESLMPFDAHPALHCGLRVFHSAFAITEPDSHIQNREVQAQQEQLFLLYGWTTNPLIEYYITENSRTHHPSTGLSQVVTVTSDGSSGKIYRAQRVNAPSISSTPSFDHFWSVRMRQGFGHMQCSSCKLPSCSLRWQTYSPHRIRSRSRPLLETIVTSRAATWRKSFAMNQKDIQMGYREVRPLVIKGVSFDVKAGKKIVGLQSGEVSIDAANIAECAVLGHSARELGPTKLEDGRRAVNRAAACMATAATRGTV</sequence>
<dbReference type="InterPro" id="IPR056884">
    <property type="entry name" value="NPHP3-like_N"/>
</dbReference>
<dbReference type="Gene3D" id="2.60.120.180">
    <property type="match status" value="1"/>
</dbReference>
<evidence type="ECO:0000256" key="1">
    <source>
        <dbReference type="ARBA" id="ARBA00022737"/>
    </source>
</evidence>
<name>A0AAD2H802_9AGAR</name>
<proteinExistence type="inferred from homology"/>
<dbReference type="Gene3D" id="3.40.50.300">
    <property type="entry name" value="P-loop containing nucleotide triphosphate hydrolases"/>
    <property type="match status" value="1"/>
</dbReference>
<evidence type="ECO:0000259" key="5">
    <source>
        <dbReference type="PROSITE" id="PS51761"/>
    </source>
</evidence>
<feature type="domain" description="NACHT" evidence="4">
    <location>
        <begin position="404"/>
        <end position="546"/>
    </location>
</feature>
<dbReference type="InterPro" id="IPR031350">
    <property type="entry name" value="Goodbye_dom"/>
</dbReference>
<feature type="domain" description="GH11" evidence="5">
    <location>
        <begin position="968"/>
        <end position="1091"/>
    </location>
</feature>
<dbReference type="SUPFAM" id="SSF52540">
    <property type="entry name" value="P-loop containing nucleoside triphosphate hydrolases"/>
    <property type="match status" value="1"/>
</dbReference>
<dbReference type="PROSITE" id="PS51761">
    <property type="entry name" value="GH11_3"/>
    <property type="match status" value="1"/>
</dbReference>
<gene>
    <name evidence="6" type="ORF">MYCIT1_LOCUS16143</name>
</gene>
<evidence type="ECO:0008006" key="8">
    <source>
        <dbReference type="Google" id="ProtNLM"/>
    </source>
</evidence>
<dbReference type="Pfam" id="PF17109">
    <property type="entry name" value="Goodbye"/>
    <property type="match status" value="1"/>
</dbReference>
<dbReference type="EMBL" id="CAVNYO010000169">
    <property type="protein sequence ID" value="CAK5271228.1"/>
    <property type="molecule type" value="Genomic_DNA"/>
</dbReference>
<feature type="coiled-coil region" evidence="3">
    <location>
        <begin position="280"/>
        <end position="307"/>
    </location>
</feature>
<comment type="caution">
    <text evidence="2">Lacks conserved residue(s) required for the propagation of feature annotation.</text>
</comment>
<evidence type="ECO:0000313" key="7">
    <source>
        <dbReference type="Proteomes" id="UP001295794"/>
    </source>
</evidence>
<evidence type="ECO:0000256" key="3">
    <source>
        <dbReference type="SAM" id="Coils"/>
    </source>
</evidence>
<dbReference type="Pfam" id="PF00457">
    <property type="entry name" value="Glyco_hydro_11"/>
    <property type="match status" value="1"/>
</dbReference>
<keyword evidence="7" id="KW-1185">Reference proteome</keyword>
<dbReference type="Proteomes" id="UP001295794">
    <property type="component" value="Unassembled WGS sequence"/>
</dbReference>
<dbReference type="SUPFAM" id="SSF49899">
    <property type="entry name" value="Concanavalin A-like lectins/glucanases"/>
    <property type="match status" value="1"/>
</dbReference>
<dbReference type="PANTHER" id="PTHR10039">
    <property type="entry name" value="AMELOGENIN"/>
    <property type="match status" value="1"/>
</dbReference>
<dbReference type="GO" id="GO:0004553">
    <property type="term" value="F:hydrolase activity, hydrolyzing O-glycosyl compounds"/>
    <property type="evidence" value="ECO:0007669"/>
    <property type="project" value="InterPro"/>
</dbReference>
<evidence type="ECO:0000259" key="4">
    <source>
        <dbReference type="PROSITE" id="PS50837"/>
    </source>
</evidence>
<dbReference type="InterPro" id="IPR027417">
    <property type="entry name" value="P-loop_NTPase"/>
</dbReference>
<evidence type="ECO:0000256" key="2">
    <source>
        <dbReference type="PROSITE-ProRule" id="PRU01097"/>
    </source>
</evidence>
<comment type="caution">
    <text evidence="6">The sequence shown here is derived from an EMBL/GenBank/DDBJ whole genome shotgun (WGS) entry which is preliminary data.</text>
</comment>
<accession>A0AAD2H802</accession>
<organism evidence="6 7">
    <name type="scientific">Mycena citricolor</name>
    <dbReference type="NCBI Taxonomy" id="2018698"/>
    <lineage>
        <taxon>Eukaryota</taxon>
        <taxon>Fungi</taxon>
        <taxon>Dikarya</taxon>
        <taxon>Basidiomycota</taxon>
        <taxon>Agaricomycotina</taxon>
        <taxon>Agaricomycetes</taxon>
        <taxon>Agaricomycetidae</taxon>
        <taxon>Agaricales</taxon>
        <taxon>Marasmiineae</taxon>
        <taxon>Mycenaceae</taxon>
        <taxon>Mycena</taxon>
    </lineage>
</organism>
<dbReference type="InterPro" id="IPR007111">
    <property type="entry name" value="NACHT_NTPase"/>
</dbReference>
<dbReference type="InterPro" id="IPR013319">
    <property type="entry name" value="GH11/12"/>
</dbReference>
<reference evidence="6" key="1">
    <citation type="submission" date="2023-11" db="EMBL/GenBank/DDBJ databases">
        <authorList>
            <person name="De Vega J J."/>
            <person name="De Vega J J."/>
        </authorList>
    </citation>
    <scope>NUCLEOTIDE SEQUENCE</scope>
</reference>
<dbReference type="InterPro" id="IPR013320">
    <property type="entry name" value="ConA-like_dom_sf"/>
</dbReference>
<protein>
    <recommendedName>
        <fullName evidence="8">NACHT domain-containing protein</fullName>
    </recommendedName>
</protein>
<keyword evidence="1" id="KW-0677">Repeat</keyword>
<dbReference type="Pfam" id="PF24883">
    <property type="entry name" value="NPHP3_N"/>
    <property type="match status" value="1"/>
</dbReference>
<dbReference type="PANTHER" id="PTHR10039:SF17">
    <property type="entry name" value="FUNGAL STAND N-TERMINAL GOODBYE DOMAIN-CONTAINING PROTEIN-RELATED"/>
    <property type="match status" value="1"/>
</dbReference>
<keyword evidence="3" id="KW-0175">Coiled coil</keyword>